<sequence length="174" mass="19751">MNSVSTVEATSQTTLMSVNPAFLREIKDSNPDYMESVRRIQHICHSPDDPTSLCRNLVKGLDDLRDIVALQFSLEESYGYIAIGDLRDFGTTETPVTRKTARTQAEHRSLYIQLSELAELAEELQYRGVEHSMLIDLSARVCDFVDRLLTHERDEAELIEQTLAALKLQPPQSR</sequence>
<keyword evidence="2" id="KW-1185">Reference proteome</keyword>
<dbReference type="Proteomes" id="UP000322699">
    <property type="component" value="Unassembled WGS sequence"/>
</dbReference>
<protein>
    <recommendedName>
        <fullName evidence="3">Hemerythrin-like domain-containing protein</fullName>
    </recommendedName>
</protein>
<name>A0A5B1CDK0_9BACT</name>
<evidence type="ECO:0008006" key="3">
    <source>
        <dbReference type="Google" id="ProtNLM"/>
    </source>
</evidence>
<dbReference type="AlphaFoldDB" id="A0A5B1CDK0"/>
<comment type="caution">
    <text evidence="1">The sequence shown here is derived from an EMBL/GenBank/DDBJ whole genome shotgun (WGS) entry which is preliminary data.</text>
</comment>
<dbReference type="OrthoDB" id="276004at2"/>
<evidence type="ECO:0000313" key="2">
    <source>
        <dbReference type="Proteomes" id="UP000322699"/>
    </source>
</evidence>
<evidence type="ECO:0000313" key="1">
    <source>
        <dbReference type="EMBL" id="KAA1257650.1"/>
    </source>
</evidence>
<proteinExistence type="predicted"/>
<organism evidence="1 2">
    <name type="scientific">Rubripirellula obstinata</name>
    <dbReference type="NCBI Taxonomy" id="406547"/>
    <lineage>
        <taxon>Bacteria</taxon>
        <taxon>Pseudomonadati</taxon>
        <taxon>Planctomycetota</taxon>
        <taxon>Planctomycetia</taxon>
        <taxon>Pirellulales</taxon>
        <taxon>Pirellulaceae</taxon>
        <taxon>Rubripirellula</taxon>
    </lineage>
</organism>
<dbReference type="EMBL" id="VRLW01000001">
    <property type="protein sequence ID" value="KAA1257650.1"/>
    <property type="molecule type" value="Genomic_DNA"/>
</dbReference>
<accession>A0A5B1CDK0</accession>
<reference evidence="1 2" key="1">
    <citation type="submission" date="2019-08" db="EMBL/GenBank/DDBJ databases">
        <title>Deep-cultivation of Planctomycetes and their phenomic and genomic characterization uncovers novel biology.</title>
        <authorList>
            <person name="Wiegand S."/>
            <person name="Jogler M."/>
            <person name="Boedeker C."/>
            <person name="Pinto D."/>
            <person name="Vollmers J."/>
            <person name="Rivas-Marin E."/>
            <person name="Kohn T."/>
            <person name="Peeters S.H."/>
            <person name="Heuer A."/>
            <person name="Rast P."/>
            <person name="Oberbeckmann S."/>
            <person name="Bunk B."/>
            <person name="Jeske O."/>
            <person name="Meyerdierks A."/>
            <person name="Storesund J.E."/>
            <person name="Kallscheuer N."/>
            <person name="Luecker S."/>
            <person name="Lage O.M."/>
            <person name="Pohl T."/>
            <person name="Merkel B.J."/>
            <person name="Hornburger P."/>
            <person name="Mueller R.-W."/>
            <person name="Bruemmer F."/>
            <person name="Labrenz M."/>
            <person name="Spormann A.M."/>
            <person name="Op Den Camp H."/>
            <person name="Overmann J."/>
            <person name="Amann R."/>
            <person name="Jetten M.S.M."/>
            <person name="Mascher T."/>
            <person name="Medema M.H."/>
            <person name="Devos D.P."/>
            <person name="Kaster A.-K."/>
            <person name="Ovreas L."/>
            <person name="Rohde M."/>
            <person name="Galperin M.Y."/>
            <person name="Jogler C."/>
        </authorList>
    </citation>
    <scope>NUCLEOTIDE SEQUENCE [LARGE SCALE GENOMIC DNA]</scope>
    <source>
        <strain evidence="1 2">LF1</strain>
    </source>
</reference>
<gene>
    <name evidence="1" type="ORF">LF1_01380</name>
</gene>
<dbReference type="RefSeq" id="WP_068263496.1">
    <property type="nucleotide sequence ID" value="NZ_LWSK01000048.1"/>
</dbReference>